<reference evidence="2 3" key="1">
    <citation type="submission" date="2020-08" db="EMBL/GenBank/DDBJ databases">
        <title>Genomic Encyclopedia of Type Strains, Phase III (KMG-III): the genomes of soil and plant-associated and newly described type strains.</title>
        <authorList>
            <person name="Whitman W."/>
        </authorList>
    </citation>
    <scope>NUCLEOTIDE SEQUENCE [LARGE SCALE GENOMIC DNA]</scope>
    <source>
        <strain evidence="2 3">CECT 8075</strain>
    </source>
</reference>
<gene>
    <name evidence="2" type="ORF">FHS27_001427</name>
</gene>
<sequence>MNLLRCGAVSDPVSHVTLPAILLATFLVSFPVAHRACGEQTAAPEAASADAADERSSQENLLRKMTTEGIELTNDKSFVLPEPSFVSVTGEPADSPSAMKALETLAGRHGVSRFTRDSVVAPISVQTDSIKNDEGDRIGHFIDVAFVVHQSIAEIRKSEALEDFKSDPDSPEKTIELSDQDNPEELEKNKTRSLTKQELADFNVTLDGQYEALGYLQMPLLSKVVVRGVARARRSIWSTDDETAPIILTWLLDSRFGSPTPDPESISNQWRAIERNSVGEKELGPPHPYAGMGGYVAITPVPGQEQASIIQLRFVLHEPHDWFDGRNLLRSKLPILIQDRVRNLRRELQD</sequence>
<proteinExistence type="predicted"/>
<feature type="region of interest" description="Disordered" evidence="1">
    <location>
        <begin position="163"/>
        <end position="191"/>
    </location>
</feature>
<name>A0A7W5DW67_9BACT</name>
<dbReference type="Proteomes" id="UP000536179">
    <property type="component" value="Unassembled WGS sequence"/>
</dbReference>
<accession>A0A7W5DW67</accession>
<dbReference type="EMBL" id="JACHXU010000004">
    <property type="protein sequence ID" value="MBB3205623.1"/>
    <property type="molecule type" value="Genomic_DNA"/>
</dbReference>
<organism evidence="2 3">
    <name type="scientific">Aporhodopirellula rubra</name>
    <dbReference type="NCBI Taxonomy" id="980271"/>
    <lineage>
        <taxon>Bacteria</taxon>
        <taxon>Pseudomonadati</taxon>
        <taxon>Planctomycetota</taxon>
        <taxon>Planctomycetia</taxon>
        <taxon>Pirellulales</taxon>
        <taxon>Pirellulaceae</taxon>
        <taxon>Aporhodopirellula</taxon>
    </lineage>
</organism>
<dbReference type="RefSeq" id="WP_184303443.1">
    <property type="nucleotide sequence ID" value="NZ_JACHXU010000004.1"/>
</dbReference>
<evidence type="ECO:0000256" key="1">
    <source>
        <dbReference type="SAM" id="MobiDB-lite"/>
    </source>
</evidence>
<evidence type="ECO:0000313" key="3">
    <source>
        <dbReference type="Proteomes" id="UP000536179"/>
    </source>
</evidence>
<evidence type="ECO:0000313" key="2">
    <source>
        <dbReference type="EMBL" id="MBB3205623.1"/>
    </source>
</evidence>
<dbReference type="AlphaFoldDB" id="A0A7W5DW67"/>
<feature type="compositionally biased region" description="Basic and acidic residues" evidence="1">
    <location>
        <begin position="163"/>
        <end position="176"/>
    </location>
</feature>
<comment type="caution">
    <text evidence="2">The sequence shown here is derived from an EMBL/GenBank/DDBJ whole genome shotgun (WGS) entry which is preliminary data.</text>
</comment>
<protein>
    <submittedName>
        <fullName evidence="2">Uncharacterized protein</fullName>
    </submittedName>
</protein>
<keyword evidence="3" id="KW-1185">Reference proteome</keyword>